<dbReference type="AlphaFoldDB" id="A0AAV4ND83"/>
<comment type="caution">
    <text evidence="2">The sequence shown here is derived from an EMBL/GenBank/DDBJ whole genome shotgun (WGS) entry which is preliminary data.</text>
</comment>
<gene>
    <name evidence="2" type="ORF">CDAR_2261</name>
</gene>
<evidence type="ECO:0000313" key="3">
    <source>
        <dbReference type="Proteomes" id="UP001054837"/>
    </source>
</evidence>
<name>A0AAV4ND83_9ARAC</name>
<feature type="region of interest" description="Disordered" evidence="1">
    <location>
        <begin position="37"/>
        <end position="65"/>
    </location>
</feature>
<dbReference type="Proteomes" id="UP001054837">
    <property type="component" value="Unassembled WGS sequence"/>
</dbReference>
<proteinExistence type="predicted"/>
<reference evidence="2 3" key="1">
    <citation type="submission" date="2021-06" db="EMBL/GenBank/DDBJ databases">
        <title>Caerostris darwini draft genome.</title>
        <authorList>
            <person name="Kono N."/>
            <person name="Arakawa K."/>
        </authorList>
    </citation>
    <scope>NUCLEOTIDE SEQUENCE [LARGE SCALE GENOMIC DNA]</scope>
</reference>
<protein>
    <submittedName>
        <fullName evidence="2">Uncharacterized protein</fullName>
    </submittedName>
</protein>
<dbReference type="EMBL" id="BPLQ01001391">
    <property type="protein sequence ID" value="GIX81374.1"/>
    <property type="molecule type" value="Genomic_DNA"/>
</dbReference>
<evidence type="ECO:0000313" key="2">
    <source>
        <dbReference type="EMBL" id="GIX81374.1"/>
    </source>
</evidence>
<sequence>MKEMNARCANLRISHNDVSMTINDLKERVEYLHMAKQANTTPAPNRQHQQTTVPPNMTDEQSVQSHKLRIPPFFVRLNANWIINQGILKRAAPSMKQSSPGTTSLS</sequence>
<organism evidence="2 3">
    <name type="scientific">Caerostris darwini</name>
    <dbReference type="NCBI Taxonomy" id="1538125"/>
    <lineage>
        <taxon>Eukaryota</taxon>
        <taxon>Metazoa</taxon>
        <taxon>Ecdysozoa</taxon>
        <taxon>Arthropoda</taxon>
        <taxon>Chelicerata</taxon>
        <taxon>Arachnida</taxon>
        <taxon>Araneae</taxon>
        <taxon>Araneomorphae</taxon>
        <taxon>Entelegynae</taxon>
        <taxon>Araneoidea</taxon>
        <taxon>Araneidae</taxon>
        <taxon>Caerostris</taxon>
    </lineage>
</organism>
<accession>A0AAV4ND83</accession>
<keyword evidence="3" id="KW-1185">Reference proteome</keyword>
<evidence type="ECO:0000256" key="1">
    <source>
        <dbReference type="SAM" id="MobiDB-lite"/>
    </source>
</evidence>